<dbReference type="EMBL" id="JANEYF010004446">
    <property type="protein sequence ID" value="KAJ8931170.1"/>
    <property type="molecule type" value="Genomic_DNA"/>
</dbReference>
<protein>
    <recommendedName>
        <fullName evidence="1">PiggyBac transposable element-derived protein domain-containing protein</fullName>
    </recommendedName>
</protein>
<proteinExistence type="predicted"/>
<dbReference type="AlphaFoldDB" id="A0AAV8WY56"/>
<dbReference type="PANTHER" id="PTHR46599">
    <property type="entry name" value="PIGGYBAC TRANSPOSABLE ELEMENT-DERIVED PROTEIN 4"/>
    <property type="match status" value="1"/>
</dbReference>
<sequence length="88" mass="10325">MFFDNFFNSIALLDDLLGDKIYACGTMRRRRKNEPKHIVNDKTKVERGTCDWVISKTGLLYVKWMDNKPVLFLSNFHSSANAEIVRRK</sequence>
<feature type="domain" description="PiggyBac transposable element-derived protein" evidence="1">
    <location>
        <begin position="2"/>
        <end position="83"/>
    </location>
</feature>
<reference evidence="2" key="1">
    <citation type="journal article" date="2023" name="Insect Mol. Biol.">
        <title>Genome sequencing provides insights into the evolution of gene families encoding plant cell wall-degrading enzymes in longhorned beetles.</title>
        <authorList>
            <person name="Shin N.R."/>
            <person name="Okamura Y."/>
            <person name="Kirsch R."/>
            <person name="Pauchet Y."/>
        </authorList>
    </citation>
    <scope>NUCLEOTIDE SEQUENCE</scope>
    <source>
        <strain evidence="2">RBIC_L_NR</strain>
    </source>
</reference>
<organism evidence="2 3">
    <name type="scientific">Rhamnusium bicolor</name>
    <dbReference type="NCBI Taxonomy" id="1586634"/>
    <lineage>
        <taxon>Eukaryota</taxon>
        <taxon>Metazoa</taxon>
        <taxon>Ecdysozoa</taxon>
        <taxon>Arthropoda</taxon>
        <taxon>Hexapoda</taxon>
        <taxon>Insecta</taxon>
        <taxon>Pterygota</taxon>
        <taxon>Neoptera</taxon>
        <taxon>Endopterygota</taxon>
        <taxon>Coleoptera</taxon>
        <taxon>Polyphaga</taxon>
        <taxon>Cucujiformia</taxon>
        <taxon>Chrysomeloidea</taxon>
        <taxon>Cerambycidae</taxon>
        <taxon>Lepturinae</taxon>
        <taxon>Rhagiini</taxon>
        <taxon>Rhamnusium</taxon>
    </lineage>
</organism>
<gene>
    <name evidence="2" type="ORF">NQ314_015945</name>
</gene>
<name>A0AAV8WY56_9CUCU</name>
<keyword evidence="3" id="KW-1185">Reference proteome</keyword>
<dbReference type="Proteomes" id="UP001162156">
    <property type="component" value="Unassembled WGS sequence"/>
</dbReference>
<comment type="caution">
    <text evidence="2">The sequence shown here is derived from an EMBL/GenBank/DDBJ whole genome shotgun (WGS) entry which is preliminary data.</text>
</comment>
<dbReference type="PANTHER" id="PTHR46599:SF3">
    <property type="entry name" value="PIGGYBAC TRANSPOSABLE ELEMENT-DERIVED PROTEIN 4"/>
    <property type="match status" value="1"/>
</dbReference>
<dbReference type="InterPro" id="IPR029526">
    <property type="entry name" value="PGBD"/>
</dbReference>
<accession>A0AAV8WY56</accession>
<evidence type="ECO:0000313" key="2">
    <source>
        <dbReference type="EMBL" id="KAJ8931170.1"/>
    </source>
</evidence>
<evidence type="ECO:0000313" key="3">
    <source>
        <dbReference type="Proteomes" id="UP001162156"/>
    </source>
</evidence>
<dbReference type="Pfam" id="PF13843">
    <property type="entry name" value="DDE_Tnp_1_7"/>
    <property type="match status" value="1"/>
</dbReference>
<evidence type="ECO:0000259" key="1">
    <source>
        <dbReference type="Pfam" id="PF13843"/>
    </source>
</evidence>